<name>A0A317VKB0_9EURO</name>
<sequence length="106" mass="10853">MSTTTSATAITLSLLTSLGGTIGYLRTGSLPSIIAGVSVGALYLLSFLRLRAAQPYGDEIGLLASLILGGSSIPRAIKTRKLVPGVLSLVALYGILVFGGGVYRRG</sequence>
<dbReference type="GeneID" id="37069582"/>
<evidence type="ECO:0000313" key="8">
    <source>
        <dbReference type="Proteomes" id="UP000247233"/>
    </source>
</evidence>
<keyword evidence="5 6" id="KW-0472">Membrane</keyword>
<dbReference type="EMBL" id="MSFL01000026">
    <property type="protein sequence ID" value="PWY72360.1"/>
    <property type="molecule type" value="Genomic_DNA"/>
</dbReference>
<evidence type="ECO:0000256" key="5">
    <source>
        <dbReference type="ARBA" id="ARBA00023136"/>
    </source>
</evidence>
<proteinExistence type="inferred from homology"/>
<feature type="transmembrane region" description="Helical" evidence="6">
    <location>
        <begin position="29"/>
        <end position="48"/>
    </location>
</feature>
<dbReference type="PANTHER" id="PTHR12668">
    <property type="entry name" value="TRANSMEMBRANE PROTEIN 14, 15"/>
    <property type="match status" value="1"/>
</dbReference>
<evidence type="ECO:0000256" key="3">
    <source>
        <dbReference type="ARBA" id="ARBA00022692"/>
    </source>
</evidence>
<evidence type="ECO:0000256" key="4">
    <source>
        <dbReference type="ARBA" id="ARBA00022989"/>
    </source>
</evidence>
<feature type="transmembrane region" description="Helical" evidence="6">
    <location>
        <begin position="83"/>
        <end position="103"/>
    </location>
</feature>
<dbReference type="GO" id="GO:0016020">
    <property type="term" value="C:membrane"/>
    <property type="evidence" value="ECO:0007669"/>
    <property type="project" value="UniProtKB-SubCell"/>
</dbReference>
<reference evidence="7 8" key="1">
    <citation type="submission" date="2016-12" db="EMBL/GenBank/DDBJ databases">
        <title>The genomes of Aspergillus section Nigri reveals drivers in fungal speciation.</title>
        <authorList>
            <consortium name="DOE Joint Genome Institute"/>
            <person name="Vesth T.C."/>
            <person name="Nybo J."/>
            <person name="Theobald S."/>
            <person name="Brandl J."/>
            <person name="Frisvad J.C."/>
            <person name="Nielsen K.F."/>
            <person name="Lyhne E.K."/>
            <person name="Kogle M.E."/>
            <person name="Kuo A."/>
            <person name="Riley R."/>
            <person name="Clum A."/>
            <person name="Nolan M."/>
            <person name="Lipzen A."/>
            <person name="Salamov A."/>
            <person name="Henrissat B."/>
            <person name="Wiebenga A."/>
            <person name="De Vries R.P."/>
            <person name="Grigoriev I.V."/>
            <person name="Mortensen U.H."/>
            <person name="Andersen M.R."/>
            <person name="Baker S.E."/>
        </authorList>
    </citation>
    <scope>NUCLEOTIDE SEQUENCE [LARGE SCALE GENOMIC DNA]</scope>
    <source>
        <strain evidence="7 8">CBS 117.55</strain>
    </source>
</reference>
<dbReference type="PANTHER" id="PTHR12668:SF15">
    <property type="entry name" value="UPF0136 DOMAIN PROTEIN (AFU_ORTHOLOGUE AFUA_1G03720)"/>
    <property type="match status" value="1"/>
</dbReference>
<comment type="subcellular location">
    <subcellularLocation>
        <location evidence="1">Membrane</location>
    </subcellularLocation>
</comment>
<keyword evidence="8" id="KW-1185">Reference proteome</keyword>
<dbReference type="Pfam" id="PF03647">
    <property type="entry name" value="Tmemb_14"/>
    <property type="match status" value="1"/>
</dbReference>
<dbReference type="Proteomes" id="UP000247233">
    <property type="component" value="Unassembled WGS sequence"/>
</dbReference>
<dbReference type="InterPro" id="IPR044890">
    <property type="entry name" value="TMEM14_sf"/>
</dbReference>
<organism evidence="7 8">
    <name type="scientific">Aspergillus heteromorphus CBS 117.55</name>
    <dbReference type="NCBI Taxonomy" id="1448321"/>
    <lineage>
        <taxon>Eukaryota</taxon>
        <taxon>Fungi</taxon>
        <taxon>Dikarya</taxon>
        <taxon>Ascomycota</taxon>
        <taxon>Pezizomycotina</taxon>
        <taxon>Eurotiomycetes</taxon>
        <taxon>Eurotiomycetidae</taxon>
        <taxon>Eurotiales</taxon>
        <taxon>Aspergillaceae</taxon>
        <taxon>Aspergillus</taxon>
        <taxon>Aspergillus subgen. Circumdati</taxon>
    </lineage>
</organism>
<dbReference type="AlphaFoldDB" id="A0A317VKB0"/>
<comment type="caution">
    <text evidence="7">The sequence shown here is derived from an EMBL/GenBank/DDBJ whole genome shotgun (WGS) entry which is preliminary data.</text>
</comment>
<evidence type="ECO:0000256" key="2">
    <source>
        <dbReference type="ARBA" id="ARBA00007590"/>
    </source>
</evidence>
<evidence type="ECO:0000256" key="1">
    <source>
        <dbReference type="ARBA" id="ARBA00004370"/>
    </source>
</evidence>
<dbReference type="InterPro" id="IPR005349">
    <property type="entry name" value="TMEM14"/>
</dbReference>
<dbReference type="VEuPathDB" id="FungiDB:BO70DRAFT_414088"/>
<protein>
    <submittedName>
        <fullName evidence="7">Uncharacterized protein</fullName>
    </submittedName>
</protein>
<keyword evidence="4 6" id="KW-1133">Transmembrane helix</keyword>
<comment type="similarity">
    <text evidence="2">Belongs to the TMEM14 family.</text>
</comment>
<dbReference type="RefSeq" id="XP_025396462.1">
    <property type="nucleotide sequence ID" value="XM_025547345.1"/>
</dbReference>
<keyword evidence="3 6" id="KW-0812">Transmembrane</keyword>
<evidence type="ECO:0000256" key="6">
    <source>
        <dbReference type="SAM" id="Phobius"/>
    </source>
</evidence>
<dbReference type="Gene3D" id="1.10.10.1740">
    <property type="entry name" value="Transmembrane protein 14-like"/>
    <property type="match status" value="1"/>
</dbReference>
<accession>A0A317VKB0</accession>
<evidence type="ECO:0000313" key="7">
    <source>
        <dbReference type="EMBL" id="PWY72360.1"/>
    </source>
</evidence>
<gene>
    <name evidence="7" type="ORF">BO70DRAFT_414088</name>
</gene>
<dbReference type="OrthoDB" id="5620at2759"/>